<dbReference type="CDD" id="cd04088">
    <property type="entry name" value="EFG_mtEFG_II"/>
    <property type="match status" value="1"/>
</dbReference>
<dbReference type="FunFam" id="3.40.50.300:FF:000029">
    <property type="entry name" value="Elongation factor G"/>
    <property type="match status" value="1"/>
</dbReference>
<name>A0A518EQK9_9BACT</name>
<accession>A0A518EQK9</accession>
<dbReference type="SUPFAM" id="SSF50447">
    <property type="entry name" value="Translation proteins"/>
    <property type="match status" value="1"/>
</dbReference>
<dbReference type="InterPro" id="IPR027417">
    <property type="entry name" value="P-loop_NTPase"/>
</dbReference>
<keyword evidence="7" id="KW-0963">Cytoplasm</keyword>
<reference evidence="10 11" key="1">
    <citation type="submission" date="2019-02" db="EMBL/GenBank/DDBJ databases">
        <title>Deep-cultivation of Planctomycetes and their phenomic and genomic characterization uncovers novel biology.</title>
        <authorList>
            <person name="Wiegand S."/>
            <person name="Jogler M."/>
            <person name="Boedeker C."/>
            <person name="Pinto D."/>
            <person name="Vollmers J."/>
            <person name="Rivas-Marin E."/>
            <person name="Kohn T."/>
            <person name="Peeters S.H."/>
            <person name="Heuer A."/>
            <person name="Rast P."/>
            <person name="Oberbeckmann S."/>
            <person name="Bunk B."/>
            <person name="Jeske O."/>
            <person name="Meyerdierks A."/>
            <person name="Storesund J.E."/>
            <person name="Kallscheuer N."/>
            <person name="Luecker S."/>
            <person name="Lage O.M."/>
            <person name="Pohl T."/>
            <person name="Merkel B.J."/>
            <person name="Hornburger P."/>
            <person name="Mueller R.-W."/>
            <person name="Bruemmer F."/>
            <person name="Labrenz M."/>
            <person name="Spormann A.M."/>
            <person name="Op den Camp H."/>
            <person name="Overmann J."/>
            <person name="Amann R."/>
            <person name="Jetten M.S.M."/>
            <person name="Mascher T."/>
            <person name="Medema M.H."/>
            <person name="Devos D.P."/>
            <person name="Kaster A.-K."/>
            <person name="Ovreas L."/>
            <person name="Rohde M."/>
            <person name="Galperin M.Y."/>
            <person name="Jogler C."/>
        </authorList>
    </citation>
    <scope>NUCLEOTIDE SEQUENCE [LARGE SCALE GENOMIC DNA]</scope>
    <source>
        <strain evidence="10 11">Poly30</strain>
    </source>
</reference>
<evidence type="ECO:0000256" key="6">
    <source>
        <dbReference type="ARBA" id="ARBA00024731"/>
    </source>
</evidence>
<keyword evidence="3 7" id="KW-0251">Elongation factor</keyword>
<dbReference type="AlphaFoldDB" id="A0A518EQK9"/>
<dbReference type="FunFam" id="2.40.30.10:FF:000006">
    <property type="entry name" value="Elongation factor G"/>
    <property type="match status" value="1"/>
</dbReference>
<evidence type="ECO:0000256" key="8">
    <source>
        <dbReference type="NCBIfam" id="TIGR00484"/>
    </source>
</evidence>
<evidence type="ECO:0000256" key="2">
    <source>
        <dbReference type="ARBA" id="ARBA00022741"/>
    </source>
</evidence>
<dbReference type="InterPro" id="IPR004540">
    <property type="entry name" value="Transl_elong_EFG/EF2"/>
</dbReference>
<dbReference type="PANTHER" id="PTHR43261">
    <property type="entry name" value="TRANSLATION ELONGATION FACTOR G-RELATED"/>
    <property type="match status" value="1"/>
</dbReference>
<dbReference type="InterPro" id="IPR020568">
    <property type="entry name" value="Ribosomal_Su5_D2-typ_SF"/>
</dbReference>
<dbReference type="PRINTS" id="PR00315">
    <property type="entry name" value="ELONGATNFCT"/>
</dbReference>
<dbReference type="NCBIfam" id="NF009381">
    <property type="entry name" value="PRK12740.1-5"/>
    <property type="match status" value="1"/>
</dbReference>
<dbReference type="InterPro" id="IPR009000">
    <property type="entry name" value="Transl_B-barrel_sf"/>
</dbReference>
<dbReference type="InterPro" id="IPR035649">
    <property type="entry name" value="EFG_V"/>
</dbReference>
<comment type="similarity">
    <text evidence="1 7">Belongs to the TRAFAC class translation factor GTPase superfamily. Classic translation factor GTPase family. EF-G/EF-2 subfamily.</text>
</comment>
<gene>
    <name evidence="10" type="primary">fusA_1</name>
    <name evidence="7" type="synonym">fusA</name>
    <name evidence="10" type="ORF">Poly30_18860</name>
</gene>
<dbReference type="InterPro" id="IPR031157">
    <property type="entry name" value="G_TR_CS"/>
</dbReference>
<dbReference type="OrthoDB" id="9804431at2"/>
<dbReference type="InterPro" id="IPR000795">
    <property type="entry name" value="T_Tr_GTP-bd_dom"/>
</dbReference>
<dbReference type="NCBIfam" id="TIGR00231">
    <property type="entry name" value="small_GTP"/>
    <property type="match status" value="1"/>
</dbReference>
<dbReference type="Pfam" id="PF00679">
    <property type="entry name" value="EFG_C"/>
    <property type="match status" value="1"/>
</dbReference>
<keyword evidence="4 7" id="KW-0648">Protein biosynthesis</keyword>
<dbReference type="HAMAP" id="MF_00054_B">
    <property type="entry name" value="EF_G_EF_2_B"/>
    <property type="match status" value="1"/>
</dbReference>
<dbReference type="InterPro" id="IPR004161">
    <property type="entry name" value="EFTu-like_2"/>
</dbReference>
<proteinExistence type="inferred from homology"/>
<feature type="domain" description="Tr-type G" evidence="9">
    <location>
        <begin position="23"/>
        <end position="300"/>
    </location>
</feature>
<keyword evidence="5 7" id="KW-0342">GTP-binding</keyword>
<keyword evidence="11" id="KW-1185">Reference proteome</keyword>
<dbReference type="FunFam" id="3.30.70.240:FF:000001">
    <property type="entry name" value="Elongation factor G"/>
    <property type="match status" value="1"/>
</dbReference>
<dbReference type="GO" id="GO:0005525">
    <property type="term" value="F:GTP binding"/>
    <property type="evidence" value="ECO:0007669"/>
    <property type="project" value="UniProtKB-UniRule"/>
</dbReference>
<dbReference type="SUPFAM" id="SSF54980">
    <property type="entry name" value="EF-G C-terminal domain-like"/>
    <property type="match status" value="2"/>
</dbReference>
<dbReference type="SMART" id="SM00889">
    <property type="entry name" value="EFG_IV"/>
    <property type="match status" value="1"/>
</dbReference>
<keyword evidence="2 7" id="KW-0547">Nucleotide-binding</keyword>
<dbReference type="PROSITE" id="PS51722">
    <property type="entry name" value="G_TR_2"/>
    <property type="match status" value="1"/>
</dbReference>
<dbReference type="InterPro" id="IPR005517">
    <property type="entry name" value="Transl_elong_EFG/EF2_IV"/>
</dbReference>
<dbReference type="CDD" id="cd03713">
    <property type="entry name" value="EFG_mtEFG_C"/>
    <property type="match status" value="1"/>
</dbReference>
<dbReference type="GO" id="GO:0003924">
    <property type="term" value="F:GTPase activity"/>
    <property type="evidence" value="ECO:0007669"/>
    <property type="project" value="InterPro"/>
</dbReference>
<dbReference type="InterPro" id="IPR009022">
    <property type="entry name" value="EFG_III"/>
</dbReference>
<dbReference type="GO" id="GO:0005737">
    <property type="term" value="C:cytoplasm"/>
    <property type="evidence" value="ECO:0007669"/>
    <property type="project" value="UniProtKB-SubCell"/>
</dbReference>
<dbReference type="NCBIfam" id="TIGR00484">
    <property type="entry name" value="EF-G"/>
    <property type="match status" value="1"/>
</dbReference>
<dbReference type="Gene3D" id="3.40.50.300">
    <property type="entry name" value="P-loop containing nucleotide triphosphate hydrolases"/>
    <property type="match status" value="1"/>
</dbReference>
<dbReference type="PROSITE" id="PS00301">
    <property type="entry name" value="G_TR_1"/>
    <property type="match status" value="1"/>
</dbReference>
<organism evidence="10 11">
    <name type="scientific">Saltatorellus ferox</name>
    <dbReference type="NCBI Taxonomy" id="2528018"/>
    <lineage>
        <taxon>Bacteria</taxon>
        <taxon>Pseudomonadati</taxon>
        <taxon>Planctomycetota</taxon>
        <taxon>Planctomycetia</taxon>
        <taxon>Planctomycetia incertae sedis</taxon>
        <taxon>Saltatorellus</taxon>
    </lineage>
</organism>
<evidence type="ECO:0000256" key="7">
    <source>
        <dbReference type="HAMAP-Rule" id="MF_00054"/>
    </source>
</evidence>
<sequence length="704" mass="77163">MSTTVEKKDVSPRVFAAKKNDPLLKRNIGIMAHIDAGKTTVTERILFLTGLVHKMGEVHDGGATMDYLEEEQKRGITIQSAATTCSWNNHVINIIDTPGHVDFTVEVERSLRVLDGAVAVFDGKQGVEAQSETVWRQADRYGVPRICFINKMDKIGANFEFSVGTIRDRLGANPIPIQLPIGAEKDFVGFVDLIRMKYIEFIDPSNDAGKTYLEGPVPEEHMDAALEARGKMIEAAAEGSDELMNKFFEGEELTEEEIIKGLRLSCIAMKCVPVLAGSALKDKGVRFVLDAAIDFLPAPIEAGDIKGTLPYKEEQITRKPVTDEHVSLMAFKTIAEPTGDMTFIRVYSGVLEKGAKLLNPRTGKTERIGRLVRVHANKREAVESVPAGDIAAVIGLKNTVTGDTLCDEDNPIVLMKMTFPESVISMSLEPESAGDRDKLSEIIGRMMREDPTFKAFTNEATGDLIISGMGELHLEIMVGRIIKDHKCNVRTGRPKVAFKQRIKKQVDLEARHVRQSGGSGQYAVINVVIEYDESVNGFEFVDGVKGGSVPREYIPSVEAGLRESFLTGGNTGIPFVSTKARLYDGKSHDVDSSEMAFRAAANLAFRQSIEDNTVLLEPIMKVEVSVPEEFVGSVVGDLNSRRGEIAEIENQGDMRLVKAIVPIAEMFAYSSALRGSTQGRGQFSMELAMYRDVPAGIAAKLMAN</sequence>
<dbReference type="CDD" id="cd01886">
    <property type="entry name" value="EF-G"/>
    <property type="match status" value="1"/>
</dbReference>
<dbReference type="Pfam" id="PF14492">
    <property type="entry name" value="EFG_III"/>
    <property type="match status" value="1"/>
</dbReference>
<evidence type="ECO:0000256" key="1">
    <source>
        <dbReference type="ARBA" id="ARBA00005870"/>
    </source>
</evidence>
<dbReference type="Gene3D" id="3.30.70.870">
    <property type="entry name" value="Elongation Factor G (Translational Gtpase), domain 3"/>
    <property type="match status" value="1"/>
</dbReference>
<dbReference type="GO" id="GO:0003746">
    <property type="term" value="F:translation elongation factor activity"/>
    <property type="evidence" value="ECO:0007669"/>
    <property type="project" value="UniProtKB-UniRule"/>
</dbReference>
<feature type="binding site" evidence="7">
    <location>
        <begin position="150"/>
        <end position="153"/>
    </location>
    <ligand>
        <name>GTP</name>
        <dbReference type="ChEBI" id="CHEBI:37565"/>
    </ligand>
</feature>
<dbReference type="CDD" id="cd16262">
    <property type="entry name" value="EFG_III"/>
    <property type="match status" value="1"/>
</dbReference>
<evidence type="ECO:0000313" key="11">
    <source>
        <dbReference type="Proteomes" id="UP000320390"/>
    </source>
</evidence>
<dbReference type="GO" id="GO:0032790">
    <property type="term" value="P:ribosome disassembly"/>
    <property type="evidence" value="ECO:0007669"/>
    <property type="project" value="TreeGrafter"/>
</dbReference>
<dbReference type="SUPFAM" id="SSF54211">
    <property type="entry name" value="Ribosomal protein S5 domain 2-like"/>
    <property type="match status" value="1"/>
</dbReference>
<dbReference type="Gene3D" id="3.30.70.240">
    <property type="match status" value="1"/>
</dbReference>
<dbReference type="Gene3D" id="3.30.230.10">
    <property type="match status" value="1"/>
</dbReference>
<dbReference type="EMBL" id="CP036434">
    <property type="protein sequence ID" value="QDV06377.1"/>
    <property type="molecule type" value="Genomic_DNA"/>
</dbReference>
<comment type="subcellular location">
    <subcellularLocation>
        <location evidence="7">Cytoplasm</location>
    </subcellularLocation>
</comment>
<evidence type="ECO:0000259" key="9">
    <source>
        <dbReference type="PROSITE" id="PS51722"/>
    </source>
</evidence>
<dbReference type="RefSeq" id="WP_145196501.1">
    <property type="nucleotide sequence ID" value="NZ_CP036434.1"/>
</dbReference>
<feature type="binding site" evidence="7">
    <location>
        <begin position="96"/>
        <end position="100"/>
    </location>
    <ligand>
        <name>GTP</name>
        <dbReference type="ChEBI" id="CHEBI:37565"/>
    </ligand>
</feature>
<protein>
    <recommendedName>
        <fullName evidence="7 8">Elongation factor G</fullName>
        <shortName evidence="7">EF-G</shortName>
    </recommendedName>
</protein>
<evidence type="ECO:0000256" key="4">
    <source>
        <dbReference type="ARBA" id="ARBA00022917"/>
    </source>
</evidence>
<dbReference type="InterPro" id="IPR041095">
    <property type="entry name" value="EFG_II"/>
</dbReference>
<dbReference type="Pfam" id="PF03144">
    <property type="entry name" value="GTP_EFTU_D2"/>
    <property type="match status" value="1"/>
</dbReference>
<dbReference type="InterPro" id="IPR014721">
    <property type="entry name" value="Ribsml_uS5_D2-typ_fold_subgr"/>
</dbReference>
<feature type="binding site" evidence="7">
    <location>
        <begin position="32"/>
        <end position="39"/>
    </location>
    <ligand>
        <name>GTP</name>
        <dbReference type="ChEBI" id="CHEBI:37565"/>
    </ligand>
</feature>
<dbReference type="SMART" id="SM00838">
    <property type="entry name" value="EFG_C"/>
    <property type="match status" value="1"/>
</dbReference>
<dbReference type="SUPFAM" id="SSF52540">
    <property type="entry name" value="P-loop containing nucleoside triphosphate hydrolases"/>
    <property type="match status" value="1"/>
</dbReference>
<comment type="function">
    <text evidence="6 7">Catalyzes the GTP-dependent ribosomal translocation step during translation elongation. During this step, the ribosome changes from the pre-translocational (PRE) to the post-translocational (POST) state as the newly formed A-site-bound peptidyl-tRNA and P-site-bound deacylated tRNA move to the P and E sites, respectively. Catalyzes the coordinated movement of the two tRNA molecules, the mRNA and conformational changes in the ribosome.</text>
</comment>
<dbReference type="InterPro" id="IPR005225">
    <property type="entry name" value="Small_GTP-bd"/>
</dbReference>
<dbReference type="Pfam" id="PF00009">
    <property type="entry name" value="GTP_EFTU"/>
    <property type="match status" value="1"/>
</dbReference>
<dbReference type="InterPro" id="IPR035647">
    <property type="entry name" value="EFG_III/V"/>
</dbReference>
<evidence type="ECO:0000256" key="3">
    <source>
        <dbReference type="ARBA" id="ARBA00022768"/>
    </source>
</evidence>
<dbReference type="PANTHER" id="PTHR43261:SF1">
    <property type="entry name" value="RIBOSOME-RELEASING FACTOR 2, MITOCHONDRIAL"/>
    <property type="match status" value="1"/>
</dbReference>
<evidence type="ECO:0000313" key="10">
    <source>
        <dbReference type="EMBL" id="QDV06377.1"/>
    </source>
</evidence>
<dbReference type="InterPro" id="IPR000640">
    <property type="entry name" value="EFG_V-like"/>
</dbReference>
<dbReference type="Gene3D" id="2.40.30.10">
    <property type="entry name" value="Translation factors"/>
    <property type="match status" value="1"/>
</dbReference>
<dbReference type="Proteomes" id="UP000320390">
    <property type="component" value="Chromosome"/>
</dbReference>
<dbReference type="Pfam" id="PF03764">
    <property type="entry name" value="EFG_IV"/>
    <property type="match status" value="1"/>
</dbReference>
<evidence type="ECO:0000256" key="5">
    <source>
        <dbReference type="ARBA" id="ARBA00023134"/>
    </source>
</evidence>